<evidence type="ECO:0000313" key="2">
    <source>
        <dbReference type="Proteomes" id="UP000321570"/>
    </source>
</evidence>
<sequence length="54" mass="5939">MKMQPSALIASVVFFDVSDIISDNMECESINIKLAKSVKGLAKSTYTLLHGVFF</sequence>
<evidence type="ECO:0000313" key="1">
    <source>
        <dbReference type="EMBL" id="VUZ54579.1"/>
    </source>
</evidence>
<name>A0A564Z5I6_HYMDI</name>
<accession>A0A564Z5I6</accession>
<proteinExistence type="predicted"/>
<dbReference type="EMBL" id="CABIJS010000665">
    <property type="protein sequence ID" value="VUZ54579.1"/>
    <property type="molecule type" value="Genomic_DNA"/>
</dbReference>
<dbReference type="AlphaFoldDB" id="A0A564Z5I6"/>
<keyword evidence="2" id="KW-1185">Reference proteome</keyword>
<gene>
    <name evidence="1" type="ORF">WMSIL1_LOCUS12627</name>
</gene>
<organism evidence="1 2">
    <name type="scientific">Hymenolepis diminuta</name>
    <name type="common">Rat tapeworm</name>
    <dbReference type="NCBI Taxonomy" id="6216"/>
    <lineage>
        <taxon>Eukaryota</taxon>
        <taxon>Metazoa</taxon>
        <taxon>Spiralia</taxon>
        <taxon>Lophotrochozoa</taxon>
        <taxon>Platyhelminthes</taxon>
        <taxon>Cestoda</taxon>
        <taxon>Eucestoda</taxon>
        <taxon>Cyclophyllidea</taxon>
        <taxon>Hymenolepididae</taxon>
        <taxon>Hymenolepis</taxon>
    </lineage>
</organism>
<dbReference type="Proteomes" id="UP000321570">
    <property type="component" value="Unassembled WGS sequence"/>
</dbReference>
<reference evidence="1 2" key="1">
    <citation type="submission" date="2019-07" db="EMBL/GenBank/DDBJ databases">
        <authorList>
            <person name="Jastrzebski P J."/>
            <person name="Paukszto L."/>
            <person name="Jastrzebski P J."/>
        </authorList>
    </citation>
    <scope>NUCLEOTIDE SEQUENCE [LARGE SCALE GENOMIC DNA]</scope>
    <source>
        <strain evidence="1 2">WMS-il1</strain>
    </source>
</reference>
<protein>
    <submittedName>
        <fullName evidence="1">Uncharacterized protein</fullName>
    </submittedName>
</protein>